<feature type="region of interest" description="Disordered" evidence="1">
    <location>
        <begin position="1"/>
        <end position="20"/>
    </location>
</feature>
<feature type="non-terminal residue" evidence="2">
    <location>
        <position position="280"/>
    </location>
</feature>
<gene>
    <name evidence="2" type="ORF">H0H81_006260</name>
</gene>
<evidence type="ECO:0000313" key="3">
    <source>
        <dbReference type="Proteomes" id="UP000717328"/>
    </source>
</evidence>
<evidence type="ECO:0000256" key="1">
    <source>
        <dbReference type="SAM" id="MobiDB-lite"/>
    </source>
</evidence>
<accession>A0A9P7GKS6</accession>
<feature type="compositionally biased region" description="Low complexity" evidence="1">
    <location>
        <begin position="7"/>
        <end position="19"/>
    </location>
</feature>
<comment type="caution">
    <text evidence="2">The sequence shown here is derived from an EMBL/GenBank/DDBJ whole genome shotgun (WGS) entry which is preliminary data.</text>
</comment>
<dbReference type="EMBL" id="JABCKI010001600">
    <property type="protein sequence ID" value="KAG5649105.1"/>
    <property type="molecule type" value="Genomic_DNA"/>
</dbReference>
<dbReference type="Proteomes" id="UP000717328">
    <property type="component" value="Unassembled WGS sequence"/>
</dbReference>
<reference evidence="2" key="1">
    <citation type="submission" date="2021-02" db="EMBL/GenBank/DDBJ databases">
        <authorList>
            <person name="Nieuwenhuis M."/>
            <person name="Van De Peppel L.J.J."/>
        </authorList>
    </citation>
    <scope>NUCLEOTIDE SEQUENCE</scope>
    <source>
        <strain evidence="2">D49</strain>
    </source>
</reference>
<name>A0A9P7GKS6_9AGAR</name>
<reference evidence="2" key="2">
    <citation type="submission" date="2021-10" db="EMBL/GenBank/DDBJ databases">
        <title>Phylogenomics reveals ancestral predisposition of the termite-cultivated fungus Termitomyces towards a domesticated lifestyle.</title>
        <authorList>
            <person name="Auxier B."/>
            <person name="Grum-Grzhimaylo A."/>
            <person name="Cardenas M.E."/>
            <person name="Lodge J.D."/>
            <person name="Laessoe T."/>
            <person name="Pedersen O."/>
            <person name="Smith M.E."/>
            <person name="Kuyper T.W."/>
            <person name="Franco-Molano E.A."/>
            <person name="Baroni T.J."/>
            <person name="Aanen D.K."/>
        </authorList>
    </citation>
    <scope>NUCLEOTIDE SEQUENCE</scope>
    <source>
        <strain evidence="2">D49</strain>
    </source>
</reference>
<dbReference type="AlphaFoldDB" id="A0A9P7GKS6"/>
<organism evidence="2 3">
    <name type="scientific">Sphagnurus paluster</name>
    <dbReference type="NCBI Taxonomy" id="117069"/>
    <lineage>
        <taxon>Eukaryota</taxon>
        <taxon>Fungi</taxon>
        <taxon>Dikarya</taxon>
        <taxon>Basidiomycota</taxon>
        <taxon>Agaricomycotina</taxon>
        <taxon>Agaricomycetes</taxon>
        <taxon>Agaricomycetidae</taxon>
        <taxon>Agaricales</taxon>
        <taxon>Tricholomatineae</taxon>
        <taxon>Lyophyllaceae</taxon>
        <taxon>Sphagnurus</taxon>
    </lineage>
</organism>
<protein>
    <submittedName>
        <fullName evidence="2">Uncharacterized protein</fullName>
    </submittedName>
</protein>
<sequence>MQPLPPASSTSTAHTSKPAHLTEENVVRAHTPIIPATQCPIKCPTTAPPAHAPAVSPVTPEAAAAMSTTIVAAFNTAKSAYCTITTTTPSTPAHIRQLPPPGFTLEEFTRTTMPVPATSVAAVSIIKPMPRTATSDDSITTLTPPTCVECQRCLVQALIRPRRPWASQQEELPSRQIINYVTRERIHRSADFSGSLNLPAFGTYHQRNLAQQPTGLRQVFAQLAARTHLVHQRPKPPITDGDPTLRAITPAIKDTSGHLDACTTLLKATGDRWDCAYHSN</sequence>
<evidence type="ECO:0000313" key="2">
    <source>
        <dbReference type="EMBL" id="KAG5649105.1"/>
    </source>
</evidence>
<keyword evidence="3" id="KW-1185">Reference proteome</keyword>
<proteinExistence type="predicted"/>